<protein>
    <submittedName>
        <fullName evidence="1">Uncharacterized protein</fullName>
    </submittedName>
</protein>
<evidence type="ECO:0000313" key="1">
    <source>
        <dbReference type="EMBL" id="MBX25766.1"/>
    </source>
</evidence>
<proteinExistence type="predicted"/>
<name>A0A2P2M6D5_RHIMU</name>
<organism evidence="1">
    <name type="scientific">Rhizophora mucronata</name>
    <name type="common">Asiatic mangrove</name>
    <dbReference type="NCBI Taxonomy" id="61149"/>
    <lineage>
        <taxon>Eukaryota</taxon>
        <taxon>Viridiplantae</taxon>
        <taxon>Streptophyta</taxon>
        <taxon>Embryophyta</taxon>
        <taxon>Tracheophyta</taxon>
        <taxon>Spermatophyta</taxon>
        <taxon>Magnoliopsida</taxon>
        <taxon>eudicotyledons</taxon>
        <taxon>Gunneridae</taxon>
        <taxon>Pentapetalae</taxon>
        <taxon>rosids</taxon>
        <taxon>fabids</taxon>
        <taxon>Malpighiales</taxon>
        <taxon>Rhizophoraceae</taxon>
        <taxon>Rhizophora</taxon>
    </lineage>
</organism>
<dbReference type="EMBL" id="GGEC01045282">
    <property type="protein sequence ID" value="MBX25766.1"/>
    <property type="molecule type" value="Transcribed_RNA"/>
</dbReference>
<reference evidence="1" key="1">
    <citation type="submission" date="2018-02" db="EMBL/GenBank/DDBJ databases">
        <title>Rhizophora mucronata_Transcriptome.</title>
        <authorList>
            <person name="Meera S.P."/>
            <person name="Sreeshan A."/>
            <person name="Augustine A."/>
        </authorList>
    </citation>
    <scope>NUCLEOTIDE SEQUENCE</scope>
    <source>
        <tissue evidence="1">Leaf</tissue>
    </source>
</reference>
<dbReference type="AlphaFoldDB" id="A0A2P2M6D5"/>
<sequence length="59" mass="6918">MQKIQNHIPFKRYCLAKSLNFVAKYTKQITSHLHCIETVKGKILKREGGADYQSFLNDY</sequence>
<accession>A0A2P2M6D5</accession>